<organism evidence="1 2">
    <name type="scientific">Aspergillus granulosus</name>
    <dbReference type="NCBI Taxonomy" id="176169"/>
    <lineage>
        <taxon>Eukaryota</taxon>
        <taxon>Fungi</taxon>
        <taxon>Dikarya</taxon>
        <taxon>Ascomycota</taxon>
        <taxon>Pezizomycotina</taxon>
        <taxon>Eurotiomycetes</taxon>
        <taxon>Eurotiomycetidae</taxon>
        <taxon>Eurotiales</taxon>
        <taxon>Aspergillaceae</taxon>
        <taxon>Aspergillus</taxon>
        <taxon>Aspergillus subgen. Nidulantes</taxon>
    </lineage>
</organism>
<protein>
    <recommendedName>
        <fullName evidence="3">BTB domain-containing protein</fullName>
    </recommendedName>
</protein>
<keyword evidence="2" id="KW-1185">Reference proteome</keyword>
<reference evidence="1 2" key="1">
    <citation type="submission" date="2024-07" db="EMBL/GenBank/DDBJ databases">
        <title>Section-level genome sequencing and comparative genomics of Aspergillus sections Usti and Cavernicolus.</title>
        <authorList>
            <consortium name="Lawrence Berkeley National Laboratory"/>
            <person name="Nybo J.L."/>
            <person name="Vesth T.C."/>
            <person name="Theobald S."/>
            <person name="Frisvad J.C."/>
            <person name="Larsen T.O."/>
            <person name="Kjaerboelling I."/>
            <person name="Rothschild-Mancinelli K."/>
            <person name="Lyhne E.K."/>
            <person name="Kogle M.E."/>
            <person name="Barry K."/>
            <person name="Clum A."/>
            <person name="Na H."/>
            <person name="Ledsgaard L."/>
            <person name="Lin J."/>
            <person name="Lipzen A."/>
            <person name="Kuo A."/>
            <person name="Riley R."/>
            <person name="Mondo S."/>
            <person name="Labutti K."/>
            <person name="Haridas S."/>
            <person name="Pangalinan J."/>
            <person name="Salamov A.A."/>
            <person name="Simmons B.A."/>
            <person name="Magnuson J.K."/>
            <person name="Chen J."/>
            <person name="Drula E."/>
            <person name="Henrissat B."/>
            <person name="Wiebenga A."/>
            <person name="Lubbers R.J."/>
            <person name="Gomes A.C."/>
            <person name="Makela M.R."/>
            <person name="Stajich J."/>
            <person name="Grigoriev I.V."/>
            <person name="Mortensen U.H."/>
            <person name="De Vries R.P."/>
            <person name="Baker S.E."/>
            <person name="Andersen M.R."/>
        </authorList>
    </citation>
    <scope>NUCLEOTIDE SEQUENCE [LARGE SCALE GENOMIC DNA]</scope>
    <source>
        <strain evidence="1 2">CBS 588.65</strain>
    </source>
</reference>
<dbReference type="Proteomes" id="UP001610334">
    <property type="component" value="Unassembled WGS sequence"/>
</dbReference>
<name>A0ABR4H667_9EURO</name>
<evidence type="ECO:0000313" key="2">
    <source>
        <dbReference type="Proteomes" id="UP001610334"/>
    </source>
</evidence>
<accession>A0ABR4H667</accession>
<comment type="caution">
    <text evidence="1">The sequence shown here is derived from an EMBL/GenBank/DDBJ whole genome shotgun (WGS) entry which is preliminary data.</text>
</comment>
<gene>
    <name evidence="1" type="ORF">BJX63DRAFT_297178</name>
</gene>
<evidence type="ECO:0008006" key="3">
    <source>
        <dbReference type="Google" id="ProtNLM"/>
    </source>
</evidence>
<proteinExistence type="predicted"/>
<evidence type="ECO:0000313" key="1">
    <source>
        <dbReference type="EMBL" id="KAL2810936.1"/>
    </source>
</evidence>
<sequence length="166" mass="18982">MPDVHEDVSHTLVHFLYSGEYETINSPLDESTSDVTREYKRSVLAYQASRTYSLSGLEVLAKQKIEILSEEVSLLDILQTTRNVFSKLPGNKTWLLDYIERHLQESVMHGQPDIVLNIVYNTIGRNHGFDNAVMKIMLKMLSARLKSWESACKDGKYKMPMITVVS</sequence>
<dbReference type="PANTHER" id="PTHR37538:SF1">
    <property type="entry name" value="BTB DOMAIN-CONTAINING PROTEIN"/>
    <property type="match status" value="1"/>
</dbReference>
<dbReference type="EMBL" id="JBFXLT010000064">
    <property type="protein sequence ID" value="KAL2810936.1"/>
    <property type="molecule type" value="Genomic_DNA"/>
</dbReference>
<dbReference type="PANTHER" id="PTHR37538">
    <property type="entry name" value="BTB DOMAIN-CONTAINING PROTEIN"/>
    <property type="match status" value="1"/>
</dbReference>